<keyword evidence="6" id="KW-0378">Hydrolase</keyword>
<dbReference type="VEuPathDB" id="FungiDB:UREG_05470"/>
<dbReference type="InterPro" id="IPR050732">
    <property type="entry name" value="Beta-glucan_modifiers"/>
</dbReference>
<evidence type="ECO:0000256" key="9">
    <source>
        <dbReference type="SAM" id="SignalP"/>
    </source>
</evidence>
<dbReference type="GO" id="GO:0042973">
    <property type="term" value="F:glucan endo-1,3-beta-D-glucosidase activity"/>
    <property type="evidence" value="ECO:0007669"/>
    <property type="project" value="TreeGrafter"/>
</dbReference>
<evidence type="ECO:0000256" key="5">
    <source>
        <dbReference type="ARBA" id="ARBA00022729"/>
    </source>
</evidence>
<keyword evidence="5 9" id="KW-0732">Signal</keyword>
<dbReference type="Proteomes" id="UP000002058">
    <property type="component" value="Unassembled WGS sequence"/>
</dbReference>
<evidence type="ECO:0000256" key="2">
    <source>
        <dbReference type="ARBA" id="ARBA00008773"/>
    </source>
</evidence>
<name>C4JSN1_UNCRE</name>
<keyword evidence="4" id="KW-0964">Secreted</keyword>
<evidence type="ECO:0000256" key="4">
    <source>
        <dbReference type="ARBA" id="ARBA00022525"/>
    </source>
</evidence>
<evidence type="ECO:0008006" key="12">
    <source>
        <dbReference type="Google" id="ProtNLM"/>
    </source>
</evidence>
<dbReference type="EMBL" id="CH476617">
    <property type="protein sequence ID" value="EEP80628.1"/>
    <property type="molecule type" value="Genomic_DNA"/>
</dbReference>
<evidence type="ECO:0000256" key="8">
    <source>
        <dbReference type="SAM" id="MobiDB-lite"/>
    </source>
</evidence>
<feature type="signal peptide" evidence="9">
    <location>
        <begin position="1"/>
        <end position="20"/>
    </location>
</feature>
<dbReference type="Gene3D" id="3.20.20.80">
    <property type="entry name" value="Glycosidases"/>
    <property type="match status" value="2"/>
</dbReference>
<dbReference type="HOGENOM" id="CLU_027285_0_0_1"/>
<dbReference type="GO" id="GO:0005576">
    <property type="term" value="C:extracellular region"/>
    <property type="evidence" value="ECO:0007669"/>
    <property type="project" value="TreeGrafter"/>
</dbReference>
<evidence type="ECO:0000313" key="10">
    <source>
        <dbReference type="EMBL" id="EEP80628.1"/>
    </source>
</evidence>
<dbReference type="KEGG" id="ure:UREG_05470"/>
<keyword evidence="3" id="KW-0134">Cell wall</keyword>
<dbReference type="OMA" id="KRTMITE"/>
<accession>C4JSN1</accession>
<evidence type="ECO:0000256" key="1">
    <source>
        <dbReference type="ARBA" id="ARBA00004191"/>
    </source>
</evidence>
<dbReference type="PANTHER" id="PTHR16631:SF14">
    <property type="entry name" value="FAMILY 17 GLUCOSIDASE SCW10-RELATED"/>
    <property type="match status" value="1"/>
</dbReference>
<dbReference type="SUPFAM" id="SSF51445">
    <property type="entry name" value="(Trans)glycosidases"/>
    <property type="match status" value="1"/>
</dbReference>
<dbReference type="GO" id="GO:0071555">
    <property type="term" value="P:cell wall organization"/>
    <property type="evidence" value="ECO:0007669"/>
    <property type="project" value="TreeGrafter"/>
</dbReference>
<dbReference type="Pfam" id="PF00332">
    <property type="entry name" value="Glyco_hydro_17"/>
    <property type="match status" value="1"/>
</dbReference>
<comment type="subcellular location">
    <subcellularLocation>
        <location evidence="1">Secreted</location>
        <location evidence="1">Cell wall</location>
    </subcellularLocation>
</comment>
<protein>
    <recommendedName>
        <fullName evidence="12">Cell wall glucanase</fullName>
    </recommendedName>
</protein>
<dbReference type="AlphaFoldDB" id="C4JSN1"/>
<dbReference type="eggNOG" id="ENOG502QTKT">
    <property type="taxonomic scope" value="Eukaryota"/>
</dbReference>
<feature type="chain" id="PRO_5002938048" description="Cell wall glucanase" evidence="9">
    <location>
        <begin position="21"/>
        <end position="337"/>
    </location>
</feature>
<comment type="similarity">
    <text evidence="2 7">Belongs to the glycosyl hydrolase 17 family.</text>
</comment>
<dbReference type="GO" id="GO:0009277">
    <property type="term" value="C:fungal-type cell wall"/>
    <property type="evidence" value="ECO:0007669"/>
    <property type="project" value="TreeGrafter"/>
</dbReference>
<sequence length="337" mass="36069">MAKFVAFLALSAFLFGTALSEHEKEPTFTILPFPPISKTVSQSTTHPAPRGNKFPDPGLPDAGTATHGLETVQERSTAAFFTGVGICYSPFTADRKCKSQQAINSDVARLRKYSTIRLYGVECNQVSMVMAASKQYGIKIFAGIFSLQRLDTELQTLIRAAKGSWSSIAAVSIGNELVNKRANSPGQVVNAINKARGILRAAGYHGPVVTVDTSNTLIKHPQLCRASDFCGANAHAFYSSKTRAHEAGAFALKQAALVSSTAGGKTTIITESGWPSAGGTNGVAVPSDQNQAIAVKSLRDGFKGKNGQLFLFSAFNDKWKDDFQGSFGTEKYWGIED</sequence>
<dbReference type="GO" id="GO:0009986">
    <property type="term" value="C:cell surface"/>
    <property type="evidence" value="ECO:0007669"/>
    <property type="project" value="TreeGrafter"/>
</dbReference>
<evidence type="ECO:0000256" key="6">
    <source>
        <dbReference type="ARBA" id="ARBA00022801"/>
    </source>
</evidence>
<proteinExistence type="inferred from homology"/>
<dbReference type="InterPro" id="IPR017853">
    <property type="entry name" value="GH"/>
</dbReference>
<dbReference type="GeneID" id="8438119"/>
<evidence type="ECO:0000256" key="3">
    <source>
        <dbReference type="ARBA" id="ARBA00022512"/>
    </source>
</evidence>
<dbReference type="FunCoup" id="C4JSN1">
    <property type="interactions" value="92"/>
</dbReference>
<gene>
    <name evidence="10" type="ORF">UREG_05470</name>
</gene>
<dbReference type="OrthoDB" id="941679at2759"/>
<reference evidence="11" key="1">
    <citation type="journal article" date="2009" name="Genome Res.">
        <title>Comparative genomic analyses of the human fungal pathogens Coccidioides and their relatives.</title>
        <authorList>
            <person name="Sharpton T.J."/>
            <person name="Stajich J.E."/>
            <person name="Rounsley S.D."/>
            <person name="Gardner M.J."/>
            <person name="Wortman J.R."/>
            <person name="Jordar V.S."/>
            <person name="Maiti R."/>
            <person name="Kodira C.D."/>
            <person name="Neafsey D.E."/>
            <person name="Zeng Q."/>
            <person name="Hung C.-Y."/>
            <person name="McMahan C."/>
            <person name="Muszewska A."/>
            <person name="Grynberg M."/>
            <person name="Mandel M.A."/>
            <person name="Kellner E.M."/>
            <person name="Barker B.M."/>
            <person name="Galgiani J.N."/>
            <person name="Orbach M.J."/>
            <person name="Kirkland T.N."/>
            <person name="Cole G.T."/>
            <person name="Henn M.R."/>
            <person name="Birren B.W."/>
            <person name="Taylor J.W."/>
        </authorList>
    </citation>
    <scope>NUCLEOTIDE SEQUENCE [LARGE SCALE GENOMIC DNA]</scope>
    <source>
        <strain evidence="11">UAMH 1704</strain>
    </source>
</reference>
<evidence type="ECO:0000256" key="7">
    <source>
        <dbReference type="RuleBase" id="RU004335"/>
    </source>
</evidence>
<feature type="region of interest" description="Disordered" evidence="8">
    <location>
        <begin position="39"/>
        <end position="65"/>
    </location>
</feature>
<dbReference type="InterPro" id="IPR000490">
    <property type="entry name" value="Glyco_hydro_17"/>
</dbReference>
<dbReference type="PANTHER" id="PTHR16631">
    <property type="entry name" value="GLUCAN 1,3-BETA-GLUCOSIDASE"/>
    <property type="match status" value="1"/>
</dbReference>
<keyword evidence="11" id="KW-1185">Reference proteome</keyword>
<dbReference type="RefSeq" id="XP_002584781.1">
    <property type="nucleotide sequence ID" value="XM_002584735.1"/>
</dbReference>
<evidence type="ECO:0000313" key="11">
    <source>
        <dbReference type="Proteomes" id="UP000002058"/>
    </source>
</evidence>
<organism evidence="10 11">
    <name type="scientific">Uncinocarpus reesii (strain UAMH 1704)</name>
    <dbReference type="NCBI Taxonomy" id="336963"/>
    <lineage>
        <taxon>Eukaryota</taxon>
        <taxon>Fungi</taxon>
        <taxon>Dikarya</taxon>
        <taxon>Ascomycota</taxon>
        <taxon>Pezizomycotina</taxon>
        <taxon>Eurotiomycetes</taxon>
        <taxon>Eurotiomycetidae</taxon>
        <taxon>Onygenales</taxon>
        <taxon>Onygenaceae</taxon>
        <taxon>Uncinocarpus</taxon>
    </lineage>
</organism>
<dbReference type="InParanoid" id="C4JSN1"/>
<dbReference type="STRING" id="336963.C4JSN1"/>
<dbReference type="GO" id="GO:0005975">
    <property type="term" value="P:carbohydrate metabolic process"/>
    <property type="evidence" value="ECO:0007669"/>
    <property type="project" value="InterPro"/>
</dbReference>